<evidence type="ECO:0000313" key="4">
    <source>
        <dbReference type="EMBL" id="KTT19011.1"/>
    </source>
</evidence>
<dbReference type="RefSeq" id="WP_058637795.1">
    <property type="nucleotide sequence ID" value="NZ_CP019952.1"/>
</dbReference>
<evidence type="ECO:0000313" key="3">
    <source>
        <dbReference type="EMBL" id="AQW68303.1"/>
    </source>
</evidence>
<dbReference type="EMBL" id="LDSN01000012">
    <property type="protein sequence ID" value="KTT19011.1"/>
    <property type="molecule type" value="Genomic_DNA"/>
</dbReference>
<reference evidence="4 5" key="1">
    <citation type="journal article" date="2016" name="Front. Microbiol.">
        <title>Genomic Resource of Rice Seed Associated Bacteria.</title>
        <authorList>
            <person name="Midha S."/>
            <person name="Bansal K."/>
            <person name="Sharma S."/>
            <person name="Kumar N."/>
            <person name="Patil P.P."/>
            <person name="Chaudhry V."/>
            <person name="Patil P.B."/>
        </authorList>
    </citation>
    <scope>NUCLEOTIDE SEQUENCE [LARGE SCALE GENOMIC DNA]</scope>
    <source>
        <strain evidence="4 5">NS96</strain>
    </source>
</reference>
<accession>A0AAJ0LLL4</accession>
<feature type="chain" id="PRO_5042482374" evidence="2">
    <location>
        <begin position="22"/>
        <end position="79"/>
    </location>
</feature>
<evidence type="ECO:0000256" key="2">
    <source>
        <dbReference type="SAM" id="SignalP"/>
    </source>
</evidence>
<organism evidence="4 5">
    <name type="scientific">Pseudomonas parafulva</name>
    <dbReference type="NCBI Taxonomy" id="157782"/>
    <lineage>
        <taxon>Bacteria</taxon>
        <taxon>Pseudomonadati</taxon>
        <taxon>Pseudomonadota</taxon>
        <taxon>Gammaproteobacteria</taxon>
        <taxon>Pseudomonadales</taxon>
        <taxon>Pseudomonadaceae</taxon>
        <taxon>Pseudomonas</taxon>
    </lineage>
</organism>
<dbReference type="Proteomes" id="UP000191010">
    <property type="component" value="Chromosome"/>
</dbReference>
<evidence type="ECO:0000313" key="5">
    <source>
        <dbReference type="Proteomes" id="UP000071644"/>
    </source>
</evidence>
<feature type="region of interest" description="Disordered" evidence="1">
    <location>
        <begin position="48"/>
        <end position="79"/>
    </location>
</feature>
<protein>
    <submittedName>
        <fullName evidence="4">Lipoprotein</fullName>
    </submittedName>
</protein>
<feature type="signal peptide" evidence="2">
    <location>
        <begin position="1"/>
        <end position="21"/>
    </location>
</feature>
<dbReference type="AlphaFoldDB" id="A0AAJ0LLL4"/>
<dbReference type="PROSITE" id="PS51257">
    <property type="entry name" value="PROKAR_LIPOPROTEIN"/>
    <property type="match status" value="1"/>
</dbReference>
<proteinExistence type="predicted"/>
<dbReference type="Proteomes" id="UP000071644">
    <property type="component" value="Unassembled WGS sequence"/>
</dbReference>
<sequence length="79" mass="8453">MLYFKSMGTALVMGMTLIVLAGCDQAEKSAQQVLDQAAKSAQQVIEQTNQAAQQALSDALGPEKQEPEQDDPASKTQDI</sequence>
<keyword evidence="6" id="KW-1185">Reference proteome</keyword>
<keyword evidence="4" id="KW-0449">Lipoprotein</keyword>
<reference evidence="3 6" key="2">
    <citation type="submission" date="2017-02" db="EMBL/GenBank/DDBJ databases">
        <authorList>
            <person name="Guo L."/>
        </authorList>
    </citation>
    <scope>NUCLEOTIDE SEQUENCE [LARGE SCALE GENOMIC DNA]</scope>
    <source>
        <strain evidence="3 6">PRS09-11288</strain>
    </source>
</reference>
<name>A0AAJ0LLL4_9PSED</name>
<evidence type="ECO:0000256" key="1">
    <source>
        <dbReference type="SAM" id="MobiDB-lite"/>
    </source>
</evidence>
<evidence type="ECO:0000313" key="6">
    <source>
        <dbReference type="Proteomes" id="UP000191010"/>
    </source>
</evidence>
<gene>
    <name evidence="3" type="ORF">B2J77_08790</name>
    <name evidence="4" type="ORF">NS96R_05455</name>
</gene>
<dbReference type="EMBL" id="CP019952">
    <property type="protein sequence ID" value="AQW68303.1"/>
    <property type="molecule type" value="Genomic_DNA"/>
</dbReference>
<keyword evidence="2" id="KW-0732">Signal</keyword>